<name>A0ABT0U2Z8_9BACT</name>
<gene>
    <name evidence="1" type="ORF">NB063_10030</name>
</gene>
<protein>
    <recommendedName>
        <fullName evidence="3">TIR domain-containing protein</fullName>
    </recommendedName>
</protein>
<reference evidence="1 2" key="1">
    <citation type="journal article" date="2022" name="Syst. Appl. Microbiol.">
        <title>Rhodopirellula aestuarii sp. nov., a novel member of the genus Rhodopirellula isolated from brackish sediments collected in the Tagus River estuary, Portugal.</title>
        <authorList>
            <person name="Vitorino I.R."/>
            <person name="Klimek D."/>
            <person name="Calusinska M."/>
            <person name="Lobo-da-Cunha A."/>
            <person name="Vasconcelos V."/>
            <person name="Lage O.M."/>
        </authorList>
    </citation>
    <scope>NUCLEOTIDE SEQUENCE [LARGE SCALE GENOMIC DNA]</scope>
    <source>
        <strain evidence="1 2">ICT_H3.1</strain>
    </source>
</reference>
<dbReference type="EMBL" id="JAMQBK010000025">
    <property type="protein sequence ID" value="MCM2370945.1"/>
    <property type="molecule type" value="Genomic_DNA"/>
</dbReference>
<keyword evidence="2" id="KW-1185">Reference proteome</keyword>
<dbReference type="InterPro" id="IPR035897">
    <property type="entry name" value="Toll_tir_struct_dom_sf"/>
</dbReference>
<sequence>MKVFVSWSGKRSHHIATALRDWLPNVLQPVRPFISSQDILKGARGNVQITKELEEAVVGVICLTNENLTAPWILFEAGALSKLTSAYVCTYLYDLEPSDIAPPLGQFQHTRSTKKETFALVQTINAELPEASRLGADRLRDAFEIWWSKLETKLSEVPPKPEEEESPPERTEQDKIDELLELVRRLGSNSSNRKNDIVVQLGRAIFHGHSVVPAENAKWFECTIDMQKLPDAAVVEFMAAVVDINGVENSHIFDLRRMQVDITGHSLEEARHSLGELRTLAGSHGLDCSVRQTTVVGAQA</sequence>
<evidence type="ECO:0000313" key="1">
    <source>
        <dbReference type="EMBL" id="MCM2370945.1"/>
    </source>
</evidence>
<dbReference type="Gene3D" id="3.40.50.10140">
    <property type="entry name" value="Toll/interleukin-1 receptor homology (TIR) domain"/>
    <property type="match status" value="1"/>
</dbReference>
<dbReference type="Proteomes" id="UP001202961">
    <property type="component" value="Unassembled WGS sequence"/>
</dbReference>
<dbReference type="RefSeq" id="WP_250928583.1">
    <property type="nucleotide sequence ID" value="NZ_JAMQBK010000025.1"/>
</dbReference>
<accession>A0ABT0U2Z8</accession>
<evidence type="ECO:0008006" key="3">
    <source>
        <dbReference type="Google" id="ProtNLM"/>
    </source>
</evidence>
<evidence type="ECO:0000313" key="2">
    <source>
        <dbReference type="Proteomes" id="UP001202961"/>
    </source>
</evidence>
<comment type="caution">
    <text evidence="1">The sequence shown here is derived from an EMBL/GenBank/DDBJ whole genome shotgun (WGS) entry which is preliminary data.</text>
</comment>
<organism evidence="1 2">
    <name type="scientific">Aporhodopirellula aestuarii</name>
    <dbReference type="NCBI Taxonomy" id="2950107"/>
    <lineage>
        <taxon>Bacteria</taxon>
        <taxon>Pseudomonadati</taxon>
        <taxon>Planctomycetota</taxon>
        <taxon>Planctomycetia</taxon>
        <taxon>Pirellulales</taxon>
        <taxon>Pirellulaceae</taxon>
        <taxon>Aporhodopirellula</taxon>
    </lineage>
</organism>
<proteinExistence type="predicted"/>
<dbReference type="SUPFAM" id="SSF52200">
    <property type="entry name" value="Toll/Interleukin receptor TIR domain"/>
    <property type="match status" value="1"/>
</dbReference>